<feature type="compositionally biased region" description="Basic and acidic residues" evidence="1">
    <location>
        <begin position="160"/>
        <end position="170"/>
    </location>
</feature>
<dbReference type="AlphaFoldDB" id="A0A840SR15"/>
<feature type="region of interest" description="Disordered" evidence="1">
    <location>
        <begin position="92"/>
        <end position="348"/>
    </location>
</feature>
<reference evidence="3 4" key="1">
    <citation type="submission" date="2020-08" db="EMBL/GenBank/DDBJ databases">
        <title>Genomic Encyclopedia of Type Strains, Phase IV (KMG-IV): sequencing the most valuable type-strain genomes for metagenomic binning, comparative biology and taxonomic classification.</title>
        <authorList>
            <person name="Goeker M."/>
        </authorList>
    </citation>
    <scope>NUCLEOTIDE SEQUENCE [LARGE SCALE GENOMIC DNA]</scope>
    <source>
        <strain evidence="3 4">DSM 101730</strain>
    </source>
</reference>
<sequence length="348" mass="36653">MRPSNKSRSRNKTGNSGSHSNNNNNQRRNSMGNIINRVFESAGPDGKVRGTPQQIIDKYQALARDAQVSGDRVAAESYLQHSEHYGRLLGEAQRVQQEARASQERDGDREEGGFDQRRQQSQPNVGSGLTMIDTDDGFDSGPIETPEGRRGGYEDNSGFQRRDREPREQRVNGQSAPHAAGPAPQAHAAQAAPAPQVPAAQAAPAQAPAAQAAPAPQAEPVQQATPAPQDAAAPQAEPVTQAEPAPLPEPVQQTAPEPVAEPQPAARVRSPRTRREAAPAAVEPVAAPDAAVSGAATQEEAIELAEPEAEPAKKPRARRRKTQPAVTATDEAAAAPEPAAAPEAAPSE</sequence>
<feature type="compositionally biased region" description="Acidic residues" evidence="1">
    <location>
        <begin position="300"/>
        <end position="309"/>
    </location>
</feature>
<evidence type="ECO:0000313" key="4">
    <source>
        <dbReference type="Proteomes" id="UP000549457"/>
    </source>
</evidence>
<comment type="caution">
    <text evidence="3">The sequence shown here is derived from an EMBL/GenBank/DDBJ whole genome shotgun (WGS) entry which is preliminary data.</text>
</comment>
<dbReference type="Proteomes" id="UP000549457">
    <property type="component" value="Unassembled WGS sequence"/>
</dbReference>
<organism evidence="3 4">
    <name type="scientific">Amaricoccus macauensis</name>
    <dbReference type="NCBI Taxonomy" id="57001"/>
    <lineage>
        <taxon>Bacteria</taxon>
        <taxon>Pseudomonadati</taxon>
        <taxon>Pseudomonadota</taxon>
        <taxon>Alphaproteobacteria</taxon>
        <taxon>Rhodobacterales</taxon>
        <taxon>Paracoccaceae</taxon>
        <taxon>Amaricoccus</taxon>
    </lineage>
</organism>
<dbReference type="Pfam" id="PF13763">
    <property type="entry name" value="DUF4167"/>
    <property type="match status" value="1"/>
</dbReference>
<gene>
    <name evidence="3" type="ORF">HNP73_002232</name>
</gene>
<feature type="domain" description="DUF4167" evidence="2">
    <location>
        <begin position="21"/>
        <end position="94"/>
    </location>
</feature>
<keyword evidence="4" id="KW-1185">Reference proteome</keyword>
<dbReference type="RefSeq" id="WP_184148896.1">
    <property type="nucleotide sequence ID" value="NZ_JACHFM010000002.1"/>
</dbReference>
<feature type="region of interest" description="Disordered" evidence="1">
    <location>
        <begin position="1"/>
        <end position="51"/>
    </location>
</feature>
<feature type="compositionally biased region" description="Low complexity" evidence="1">
    <location>
        <begin position="278"/>
        <end position="296"/>
    </location>
</feature>
<feature type="compositionally biased region" description="Low complexity" evidence="1">
    <location>
        <begin position="331"/>
        <end position="348"/>
    </location>
</feature>
<protein>
    <recommendedName>
        <fullName evidence="2">DUF4167 domain-containing protein</fullName>
    </recommendedName>
</protein>
<dbReference type="EMBL" id="JACHFM010000002">
    <property type="protein sequence ID" value="MBB5222296.1"/>
    <property type="molecule type" value="Genomic_DNA"/>
</dbReference>
<evidence type="ECO:0000256" key="1">
    <source>
        <dbReference type="SAM" id="MobiDB-lite"/>
    </source>
</evidence>
<proteinExistence type="predicted"/>
<dbReference type="InterPro" id="IPR025430">
    <property type="entry name" value="DUF4167"/>
</dbReference>
<evidence type="ECO:0000259" key="2">
    <source>
        <dbReference type="Pfam" id="PF13763"/>
    </source>
</evidence>
<feature type="compositionally biased region" description="Basic and acidic residues" evidence="1">
    <location>
        <begin position="101"/>
        <end position="118"/>
    </location>
</feature>
<accession>A0A840SR15</accession>
<feature type="compositionally biased region" description="Low complexity" evidence="1">
    <location>
        <begin position="255"/>
        <end position="268"/>
    </location>
</feature>
<feature type="compositionally biased region" description="Low complexity" evidence="1">
    <location>
        <begin position="14"/>
        <end position="33"/>
    </location>
</feature>
<evidence type="ECO:0000313" key="3">
    <source>
        <dbReference type="EMBL" id="MBB5222296.1"/>
    </source>
</evidence>
<feature type="compositionally biased region" description="Low complexity" evidence="1">
    <location>
        <begin position="176"/>
        <end position="236"/>
    </location>
</feature>
<feature type="compositionally biased region" description="Basic residues" evidence="1">
    <location>
        <begin position="1"/>
        <end position="11"/>
    </location>
</feature>
<name>A0A840SR15_9RHOB</name>